<keyword evidence="18" id="KW-0175">Coiled coil</keyword>
<keyword evidence="9" id="KW-1133">Transmembrane helix</keyword>
<accession>A0A8R1ESP6</accession>
<evidence type="ECO:0000256" key="7">
    <source>
        <dbReference type="ARBA" id="ARBA00022723"/>
    </source>
</evidence>
<evidence type="ECO:0000313" key="20">
    <source>
        <dbReference type="Proteomes" id="UP000005237"/>
    </source>
</evidence>
<comment type="function">
    <text evidence="13 17">Initiates complex N-linked carbohydrate formation. Essential for the conversion of high-mannose to hybrid and complex N-glycans.</text>
</comment>
<evidence type="ECO:0000256" key="9">
    <source>
        <dbReference type="ARBA" id="ARBA00022989"/>
    </source>
</evidence>
<dbReference type="PANTHER" id="PTHR10468:SF0">
    <property type="entry name" value="ALPHA-1,3-MANNOSYL-GLYCOPROTEIN 2-BETA-N-ACETYLGLUCOSAMINYLTRANSFERASE"/>
    <property type="match status" value="1"/>
</dbReference>
<evidence type="ECO:0000256" key="4">
    <source>
        <dbReference type="ARBA" id="ARBA00022676"/>
    </source>
</evidence>
<dbReference type="Proteomes" id="UP000005237">
    <property type="component" value="Unassembled WGS sequence"/>
</dbReference>
<evidence type="ECO:0000256" key="5">
    <source>
        <dbReference type="ARBA" id="ARBA00022679"/>
    </source>
</evidence>
<keyword evidence="5" id="KW-0808">Transferase</keyword>
<evidence type="ECO:0000256" key="15">
    <source>
        <dbReference type="ARBA" id="ARBA00041712"/>
    </source>
</evidence>
<dbReference type="Pfam" id="PF03071">
    <property type="entry name" value="GNT-I"/>
    <property type="match status" value="1"/>
</dbReference>
<dbReference type="SUPFAM" id="SSF53448">
    <property type="entry name" value="Nucleotide-diphospho-sugar transferases"/>
    <property type="match status" value="1"/>
</dbReference>
<dbReference type="GO" id="GO:0003827">
    <property type="term" value="F:alpha-1,3-mannosylglycoprotein 2-beta-N-acetylglucosaminyltransferase activity"/>
    <property type="evidence" value="ECO:0007669"/>
    <property type="project" value="UniProtKB-UniRule"/>
</dbReference>
<feature type="coiled-coil region" evidence="18">
    <location>
        <begin position="15"/>
        <end position="42"/>
    </location>
</feature>
<organism evidence="19 20">
    <name type="scientific">Caenorhabditis japonica</name>
    <dbReference type="NCBI Taxonomy" id="281687"/>
    <lineage>
        <taxon>Eukaryota</taxon>
        <taxon>Metazoa</taxon>
        <taxon>Ecdysozoa</taxon>
        <taxon>Nematoda</taxon>
        <taxon>Chromadorea</taxon>
        <taxon>Rhabditida</taxon>
        <taxon>Rhabditina</taxon>
        <taxon>Rhabditomorpha</taxon>
        <taxon>Rhabditoidea</taxon>
        <taxon>Rhabditidae</taxon>
        <taxon>Peloderinae</taxon>
        <taxon>Caenorhabditis</taxon>
    </lineage>
</organism>
<evidence type="ECO:0000256" key="3">
    <source>
        <dbReference type="ARBA" id="ARBA00006492"/>
    </source>
</evidence>
<protein>
    <recommendedName>
        <fullName evidence="14 17">Alpha-1,3-mannosyl-glycoprotein 2-beta-N-acetylglucosaminyltransferase</fullName>
        <shortName evidence="17">GNT-I</shortName>
        <shortName evidence="17">GlcNAc-T I</shortName>
        <ecNumber evidence="14 17">2.4.1.101</ecNumber>
    </recommendedName>
    <alternativeName>
        <fullName evidence="15 17">N-glycosyl-oligosaccharide-glycoprotein N-acetylglucosaminyltransferase I</fullName>
    </alternativeName>
</protein>
<evidence type="ECO:0000256" key="16">
    <source>
        <dbReference type="ARBA" id="ARBA00049421"/>
    </source>
</evidence>
<keyword evidence="4 17" id="KW-0328">Glycosyltransferase</keyword>
<evidence type="ECO:0000313" key="19">
    <source>
        <dbReference type="EnsemblMetazoa" id="CJA41105b.1"/>
    </source>
</evidence>
<evidence type="ECO:0000256" key="12">
    <source>
        <dbReference type="ARBA" id="ARBA00023211"/>
    </source>
</evidence>
<keyword evidence="20" id="KW-1185">Reference proteome</keyword>
<evidence type="ECO:0000256" key="11">
    <source>
        <dbReference type="ARBA" id="ARBA00023136"/>
    </source>
</evidence>
<dbReference type="InterPro" id="IPR052261">
    <property type="entry name" value="Glycosyltransferase_13"/>
</dbReference>
<dbReference type="EnsemblMetazoa" id="CJA41105b.1">
    <property type="protein sequence ID" value="CJA41105b.1"/>
    <property type="gene ID" value="WBGene00216953"/>
</dbReference>
<comment type="cofactor">
    <cofactor evidence="17">
        <name>Mn(2+)</name>
        <dbReference type="ChEBI" id="CHEBI:29035"/>
    </cofactor>
    <text evidence="17">The cofactor is mostly bound to the substrate.</text>
</comment>
<comment type="catalytic activity">
    <reaction evidence="16 17">
        <text>N(4)-(alpha-D-Man-(1-&gt;3)-[alpha-D-Man-(1-&gt;3)-[alpha-D-Man-(1-&gt;6)]-alpha-D-Man-(1-&gt;6)]-beta-D-Man-(1-&gt;4)-beta-D-GlcNAc-(1-&gt;4)-beta-D-GlcNAc)-L-asparaginyl-[protein] (N-glucan mannose isomer 5A1,2) + UDP-N-acetyl-alpha-D-glucosamine = N(4)-{beta-D-GlcNAc-(1-&gt;2)-alpha-D-Man-(1-&gt;3)-[alpha-D-Man-(1-&gt;3)-[alpha-D-Man-(1-&gt;6)]-alpha-D-Man-(1-&gt;6)]-beta-D-Man-(1-&gt;4)-beta-D-GlcNAc-(1-&gt;4)-beta-D-GlcNAc}-L-asparaginyl-[protein] + UDP + H(+)</text>
        <dbReference type="Rhea" id="RHEA:11456"/>
        <dbReference type="Rhea" id="RHEA-COMP:14367"/>
        <dbReference type="Rhea" id="RHEA-COMP:14368"/>
        <dbReference type="ChEBI" id="CHEBI:15378"/>
        <dbReference type="ChEBI" id="CHEBI:57705"/>
        <dbReference type="ChEBI" id="CHEBI:58223"/>
        <dbReference type="ChEBI" id="CHEBI:59087"/>
        <dbReference type="ChEBI" id="CHEBI:60625"/>
        <dbReference type="EC" id="2.4.1.101"/>
    </reaction>
</comment>
<name>A0A8R1ESP6_CAEJA</name>
<comment type="pathway">
    <text evidence="2 17">Protein modification; protein glycosylation.</text>
</comment>
<sequence>RARNTDNFGDLVEATERLTRLLKFEQEKVAQLTEQVHKLHRKRDRKLLMEEMVAPDLKFWKDPIPVLVFSCNRAMAVRDHVQKLIKYRPSQERFPIIVSQDCDNEDVKKEVMAFGDKVQYIKHLAGDKTNITIPPNHRQYIAYYRIARHYKLALDHVFVDRGYTSVIITEDDLDISPDFFSYFSNTRYLLENDPKLWCVTAWNDNGKVP</sequence>
<comment type="similarity">
    <text evidence="3 17">Belongs to the glycosyltransferase 13 family.</text>
</comment>
<dbReference type="EC" id="2.4.1.101" evidence="14 17"/>
<reference evidence="19" key="2">
    <citation type="submission" date="2022-06" db="UniProtKB">
        <authorList>
            <consortium name="EnsemblMetazoa"/>
        </authorList>
    </citation>
    <scope>IDENTIFICATION</scope>
    <source>
        <strain evidence="19">DF5081</strain>
    </source>
</reference>
<keyword evidence="7 17" id="KW-0479">Metal-binding</keyword>
<dbReference type="PANTHER" id="PTHR10468">
    <property type="entry name" value="PROTEIN O-LINKED-MANNOSE BETA-1,2-N-ACETYLGLUCOSAMINYLTRANSFERASE 1/ALPHA-1,3-MANNOSYL-GLYCOPROTEIN 2-BETA-N-ACETYLGLUCOSAMINYLTRANSFERASE"/>
    <property type="match status" value="1"/>
</dbReference>
<evidence type="ECO:0000256" key="1">
    <source>
        <dbReference type="ARBA" id="ARBA00004323"/>
    </source>
</evidence>
<comment type="subcellular location">
    <subcellularLocation>
        <location evidence="1 17">Golgi apparatus membrane</location>
        <topology evidence="1 17">Single-pass type II membrane protein</topology>
    </subcellularLocation>
</comment>
<evidence type="ECO:0000256" key="14">
    <source>
        <dbReference type="ARBA" id="ARBA00038949"/>
    </source>
</evidence>
<keyword evidence="10 17" id="KW-0333">Golgi apparatus</keyword>
<evidence type="ECO:0000256" key="17">
    <source>
        <dbReference type="RuleBase" id="RU368119"/>
    </source>
</evidence>
<proteinExistence type="inferred from homology"/>
<dbReference type="InterPro" id="IPR004139">
    <property type="entry name" value="Glyco_trans_13"/>
</dbReference>
<dbReference type="AlphaFoldDB" id="A0A8R1ESP6"/>
<reference evidence="20" key="1">
    <citation type="submission" date="2010-08" db="EMBL/GenBank/DDBJ databases">
        <authorList>
            <consortium name="Caenorhabditis japonica Sequencing Consortium"/>
            <person name="Wilson R.K."/>
        </authorList>
    </citation>
    <scope>NUCLEOTIDE SEQUENCE [LARGE SCALE GENOMIC DNA]</scope>
    <source>
        <strain evidence="20">DF5081</strain>
    </source>
</reference>
<evidence type="ECO:0000256" key="10">
    <source>
        <dbReference type="ARBA" id="ARBA00023034"/>
    </source>
</evidence>
<evidence type="ECO:0000256" key="6">
    <source>
        <dbReference type="ARBA" id="ARBA00022692"/>
    </source>
</evidence>
<evidence type="ECO:0000256" key="18">
    <source>
        <dbReference type="SAM" id="Coils"/>
    </source>
</evidence>
<evidence type="ECO:0000256" key="8">
    <source>
        <dbReference type="ARBA" id="ARBA00022968"/>
    </source>
</evidence>
<keyword evidence="8 17" id="KW-0735">Signal-anchor</keyword>
<evidence type="ECO:0000256" key="2">
    <source>
        <dbReference type="ARBA" id="ARBA00004922"/>
    </source>
</evidence>
<dbReference type="GO" id="GO:0000139">
    <property type="term" value="C:Golgi membrane"/>
    <property type="evidence" value="ECO:0007669"/>
    <property type="project" value="UniProtKB-SubCell"/>
</dbReference>
<keyword evidence="11" id="KW-0472">Membrane</keyword>
<dbReference type="InterPro" id="IPR029044">
    <property type="entry name" value="Nucleotide-diphossugar_trans"/>
</dbReference>
<keyword evidence="12 17" id="KW-0464">Manganese</keyword>
<dbReference type="Gene3D" id="3.90.550.10">
    <property type="entry name" value="Spore Coat Polysaccharide Biosynthesis Protein SpsA, Chain A"/>
    <property type="match status" value="1"/>
</dbReference>
<dbReference type="GO" id="GO:0006487">
    <property type="term" value="P:protein N-linked glycosylation"/>
    <property type="evidence" value="ECO:0007669"/>
    <property type="project" value="TreeGrafter"/>
</dbReference>
<keyword evidence="6" id="KW-0812">Transmembrane</keyword>
<dbReference type="GO" id="GO:0030145">
    <property type="term" value="F:manganese ion binding"/>
    <property type="evidence" value="ECO:0007669"/>
    <property type="project" value="UniProtKB-UniRule"/>
</dbReference>
<evidence type="ECO:0000256" key="13">
    <source>
        <dbReference type="ARBA" id="ARBA00037706"/>
    </source>
</evidence>